<evidence type="ECO:0000256" key="1">
    <source>
        <dbReference type="SAM" id="Coils"/>
    </source>
</evidence>
<reference evidence="3" key="1">
    <citation type="journal article" date="2019" name="Sci. Rep.">
        <title>Draft genome of Tanacetum cinerariifolium, the natural source of mosquito coil.</title>
        <authorList>
            <person name="Yamashiro T."/>
            <person name="Shiraishi A."/>
            <person name="Satake H."/>
            <person name="Nakayama K."/>
        </authorList>
    </citation>
    <scope>NUCLEOTIDE SEQUENCE</scope>
</reference>
<evidence type="ECO:0000313" key="3">
    <source>
        <dbReference type="EMBL" id="GFD23968.1"/>
    </source>
</evidence>
<sequence>MLVSATKKVGLIQDDVKSISIPTKPSTSKPHKKHKPKKQQTQAPKVPSPEPSPEYGLPSPSNDPLPGGKDTLKLKELMDLCIHLSNKVLELESEVIDIKSTSKERIEKLEGRVDRLEEENMVLKELHNVHSKVDTAAPVVEKEKSFKQGRIIA</sequence>
<feature type="compositionally biased region" description="Low complexity" evidence="2">
    <location>
        <begin position="18"/>
        <end position="28"/>
    </location>
</feature>
<proteinExistence type="predicted"/>
<dbReference type="EMBL" id="BKCJ011348833">
    <property type="protein sequence ID" value="GFD23968.1"/>
    <property type="molecule type" value="Genomic_DNA"/>
</dbReference>
<keyword evidence="1" id="KW-0175">Coiled coil</keyword>
<accession>A0A699URC6</accession>
<protein>
    <submittedName>
        <fullName evidence="3">Uncharacterized protein</fullName>
    </submittedName>
</protein>
<feature type="region of interest" description="Disordered" evidence="2">
    <location>
        <begin position="1"/>
        <end position="70"/>
    </location>
</feature>
<gene>
    <name evidence="3" type="ORF">Tci_895937</name>
</gene>
<feature type="non-terminal residue" evidence="3">
    <location>
        <position position="153"/>
    </location>
</feature>
<feature type="compositionally biased region" description="Basic residues" evidence="2">
    <location>
        <begin position="29"/>
        <end position="38"/>
    </location>
</feature>
<dbReference type="AlphaFoldDB" id="A0A699URC6"/>
<name>A0A699URC6_TANCI</name>
<evidence type="ECO:0000256" key="2">
    <source>
        <dbReference type="SAM" id="MobiDB-lite"/>
    </source>
</evidence>
<feature type="coiled-coil region" evidence="1">
    <location>
        <begin position="74"/>
        <end position="126"/>
    </location>
</feature>
<comment type="caution">
    <text evidence="3">The sequence shown here is derived from an EMBL/GenBank/DDBJ whole genome shotgun (WGS) entry which is preliminary data.</text>
</comment>
<organism evidence="3">
    <name type="scientific">Tanacetum cinerariifolium</name>
    <name type="common">Dalmatian daisy</name>
    <name type="synonym">Chrysanthemum cinerariifolium</name>
    <dbReference type="NCBI Taxonomy" id="118510"/>
    <lineage>
        <taxon>Eukaryota</taxon>
        <taxon>Viridiplantae</taxon>
        <taxon>Streptophyta</taxon>
        <taxon>Embryophyta</taxon>
        <taxon>Tracheophyta</taxon>
        <taxon>Spermatophyta</taxon>
        <taxon>Magnoliopsida</taxon>
        <taxon>eudicotyledons</taxon>
        <taxon>Gunneridae</taxon>
        <taxon>Pentapetalae</taxon>
        <taxon>asterids</taxon>
        <taxon>campanulids</taxon>
        <taxon>Asterales</taxon>
        <taxon>Asteraceae</taxon>
        <taxon>Asteroideae</taxon>
        <taxon>Anthemideae</taxon>
        <taxon>Anthemidinae</taxon>
        <taxon>Tanacetum</taxon>
    </lineage>
</organism>